<dbReference type="RefSeq" id="WP_128563483.1">
    <property type="nucleotide sequence ID" value="NZ_BPQH01000014.1"/>
</dbReference>
<evidence type="ECO:0000313" key="1">
    <source>
        <dbReference type="EMBL" id="GJD51551.1"/>
    </source>
</evidence>
<evidence type="ECO:0000313" key="2">
    <source>
        <dbReference type="Proteomes" id="UP001055167"/>
    </source>
</evidence>
<dbReference type="EMBL" id="BPQH01000014">
    <property type="protein sequence ID" value="GJD51551.1"/>
    <property type="molecule type" value="Genomic_DNA"/>
</dbReference>
<protein>
    <submittedName>
        <fullName evidence="1">Uncharacterized protein</fullName>
    </submittedName>
</protein>
<comment type="caution">
    <text evidence="1">The sequence shown here is derived from an EMBL/GenBank/DDBJ whole genome shotgun (WGS) entry which is preliminary data.</text>
</comment>
<gene>
    <name evidence="1" type="ORF">OPKNFCMD_4306</name>
</gene>
<dbReference type="Proteomes" id="UP001055167">
    <property type="component" value="Unassembled WGS sequence"/>
</dbReference>
<name>A0ABQ4R2P8_9HYPH</name>
<reference evidence="1" key="1">
    <citation type="journal article" date="2021" name="Front. Microbiol.">
        <title>Comprehensive Comparative Genomics and Phenotyping of Methylobacterium Species.</title>
        <authorList>
            <person name="Alessa O."/>
            <person name="Ogura Y."/>
            <person name="Fujitani Y."/>
            <person name="Takami H."/>
            <person name="Hayashi T."/>
            <person name="Sahin N."/>
            <person name="Tani A."/>
        </authorList>
    </citation>
    <scope>NUCLEOTIDE SEQUENCE</scope>
    <source>
        <strain evidence="1">KCTC 52305</strain>
    </source>
</reference>
<sequence length="87" mass="10066">MAIVLPTAHHRIVEVEIESTRAEALLTRVRQMFDRVELRQGEHWSFQVLVKGQRTVLFFRMCRADFADLLRKAIPLLARPADLPARG</sequence>
<accession>A0ABQ4R2P8</accession>
<keyword evidence="2" id="KW-1185">Reference proteome</keyword>
<reference evidence="1" key="2">
    <citation type="submission" date="2021-08" db="EMBL/GenBank/DDBJ databases">
        <authorList>
            <person name="Tani A."/>
            <person name="Ola A."/>
            <person name="Ogura Y."/>
            <person name="Katsura K."/>
            <person name="Hayashi T."/>
        </authorList>
    </citation>
    <scope>NUCLEOTIDE SEQUENCE</scope>
    <source>
        <strain evidence="1">KCTC 52305</strain>
    </source>
</reference>
<organism evidence="1 2">
    <name type="scientific">Methylobacterium crusticola</name>
    <dbReference type="NCBI Taxonomy" id="1697972"/>
    <lineage>
        <taxon>Bacteria</taxon>
        <taxon>Pseudomonadati</taxon>
        <taxon>Pseudomonadota</taxon>
        <taxon>Alphaproteobacteria</taxon>
        <taxon>Hyphomicrobiales</taxon>
        <taxon>Methylobacteriaceae</taxon>
        <taxon>Methylobacterium</taxon>
    </lineage>
</organism>
<proteinExistence type="predicted"/>